<evidence type="ECO:0000256" key="1">
    <source>
        <dbReference type="SAM" id="MobiDB-lite"/>
    </source>
</evidence>
<reference evidence="2 3" key="1">
    <citation type="submission" date="2024-09" db="EMBL/GenBank/DDBJ databases">
        <title>Chromosome-scale assembly of Riccia fluitans.</title>
        <authorList>
            <person name="Paukszto L."/>
            <person name="Sawicki J."/>
            <person name="Karawczyk K."/>
            <person name="Piernik-Szablinska J."/>
            <person name="Szczecinska M."/>
            <person name="Mazdziarz M."/>
        </authorList>
    </citation>
    <scope>NUCLEOTIDE SEQUENCE [LARGE SCALE GENOMIC DNA]</scope>
    <source>
        <strain evidence="2">Rf_01</strain>
        <tissue evidence="2">Aerial parts of the thallus</tissue>
    </source>
</reference>
<feature type="region of interest" description="Disordered" evidence="1">
    <location>
        <begin position="104"/>
        <end position="133"/>
    </location>
</feature>
<dbReference type="EMBL" id="JBHFFA010000007">
    <property type="protein sequence ID" value="KAL2610952.1"/>
    <property type="molecule type" value="Genomic_DNA"/>
</dbReference>
<organism evidence="2 3">
    <name type="scientific">Riccia fluitans</name>
    <dbReference type="NCBI Taxonomy" id="41844"/>
    <lineage>
        <taxon>Eukaryota</taxon>
        <taxon>Viridiplantae</taxon>
        <taxon>Streptophyta</taxon>
        <taxon>Embryophyta</taxon>
        <taxon>Marchantiophyta</taxon>
        <taxon>Marchantiopsida</taxon>
        <taxon>Marchantiidae</taxon>
        <taxon>Marchantiales</taxon>
        <taxon>Ricciaceae</taxon>
        <taxon>Riccia</taxon>
    </lineage>
</organism>
<feature type="compositionally biased region" description="Low complexity" evidence="1">
    <location>
        <begin position="1"/>
        <end position="11"/>
    </location>
</feature>
<accession>A0ABD1XPS2</accession>
<gene>
    <name evidence="2" type="ORF">R1flu_022644</name>
</gene>
<evidence type="ECO:0000313" key="3">
    <source>
        <dbReference type="Proteomes" id="UP001605036"/>
    </source>
</evidence>
<protein>
    <submittedName>
        <fullName evidence="2">Uncharacterized protein</fullName>
    </submittedName>
</protein>
<sequence length="133" mass="14923">MTSNGATATATNGKRVKKNRPSGTRVLVSNKMREPSMRMVEWRAKSGERWAIARARMQEKFTHWGASMKLGLYTATHPVHPMRREAAKQAMKHKKAAATERRMAKEAAAHSMAAAKRARARESRVKALNKAVR</sequence>
<name>A0ABD1XPS2_9MARC</name>
<comment type="caution">
    <text evidence="2">The sequence shown here is derived from an EMBL/GenBank/DDBJ whole genome shotgun (WGS) entry which is preliminary data.</text>
</comment>
<feature type="region of interest" description="Disordered" evidence="1">
    <location>
        <begin position="1"/>
        <end position="22"/>
    </location>
</feature>
<dbReference type="Proteomes" id="UP001605036">
    <property type="component" value="Unassembled WGS sequence"/>
</dbReference>
<proteinExistence type="predicted"/>
<keyword evidence="3" id="KW-1185">Reference proteome</keyword>
<evidence type="ECO:0000313" key="2">
    <source>
        <dbReference type="EMBL" id="KAL2610952.1"/>
    </source>
</evidence>
<dbReference type="AlphaFoldDB" id="A0ABD1XPS2"/>